<dbReference type="GO" id="GO:0031469">
    <property type="term" value="C:bacterial microcompartment"/>
    <property type="evidence" value="ECO:0007669"/>
    <property type="project" value="UniProtKB-SubCell"/>
</dbReference>
<sequence length="183" mass="19018">MNHHAIGLVELNSIAKGIEVADAMLKTADVTLLTAKTICPGKYIAMIGGDVAAVNQSVTTGAEVGGHLLVDQFILPNIHSSVLPAISGVTQVDKRQALGVVETYSVAACIEAADSAVKAANVTLVRIHMAFGIGGKCYVVLTGDVADTKTAVDIASQTAGEKGLLVYSMVVPRPHSDLWQQLL</sequence>
<protein>
    <submittedName>
        <fullName evidence="5">BMC domain-containing protein</fullName>
    </submittedName>
</protein>
<dbReference type="InterPro" id="IPR044872">
    <property type="entry name" value="CcmK/CsoS1_BMC"/>
</dbReference>
<gene>
    <name evidence="5" type="ORF">DM558_10240</name>
</gene>
<evidence type="ECO:0000256" key="3">
    <source>
        <dbReference type="PROSITE-ProRule" id="PRU01278"/>
    </source>
</evidence>
<feature type="domain" description="BMC" evidence="4">
    <location>
        <begin position="5"/>
        <end position="87"/>
    </location>
</feature>
<evidence type="ECO:0000259" key="4">
    <source>
        <dbReference type="PROSITE" id="PS51930"/>
    </source>
</evidence>
<dbReference type="InterPro" id="IPR000249">
    <property type="entry name" value="BMC_dom"/>
</dbReference>
<dbReference type="RefSeq" id="WP_127163914.1">
    <property type="nucleotide sequence ID" value="NZ_CP029822.1"/>
</dbReference>
<dbReference type="InterPro" id="IPR050575">
    <property type="entry name" value="BMC_shell"/>
</dbReference>
<dbReference type="SUPFAM" id="SSF143414">
    <property type="entry name" value="CcmK-like"/>
    <property type="match status" value="2"/>
</dbReference>
<dbReference type="EMBL" id="CP029822">
    <property type="protein sequence ID" value="AZS51126.1"/>
    <property type="molecule type" value="Genomic_DNA"/>
</dbReference>
<accession>A0A3S9XFQ1</accession>
<dbReference type="KEGG" id="emo:DM558_10240"/>
<dbReference type="InterPro" id="IPR037233">
    <property type="entry name" value="CcmK-like_sf"/>
</dbReference>
<name>A0A3S9XFQ1_9GAMM</name>
<dbReference type="Proteomes" id="UP000273143">
    <property type="component" value="Chromosome"/>
</dbReference>
<evidence type="ECO:0000256" key="1">
    <source>
        <dbReference type="ARBA" id="ARBA00024322"/>
    </source>
</evidence>
<organism evidence="5 6">
    <name type="scientific">Entomomonas moraniae</name>
    <dbReference type="NCBI Taxonomy" id="2213226"/>
    <lineage>
        <taxon>Bacteria</taxon>
        <taxon>Pseudomonadati</taxon>
        <taxon>Pseudomonadota</taxon>
        <taxon>Gammaproteobacteria</taxon>
        <taxon>Pseudomonadales</taxon>
        <taxon>Pseudomonadaceae</taxon>
        <taxon>Entomomonas</taxon>
    </lineage>
</organism>
<dbReference type="PIRSF" id="PIRSF034834">
    <property type="entry name" value="PduT"/>
    <property type="match status" value="1"/>
</dbReference>
<dbReference type="Pfam" id="PF00936">
    <property type="entry name" value="BMC"/>
    <property type="match status" value="2"/>
</dbReference>
<dbReference type="CDD" id="cd07053">
    <property type="entry name" value="BMC_PduT_repeat1"/>
    <property type="match status" value="1"/>
</dbReference>
<dbReference type="PANTHER" id="PTHR33941:SF10">
    <property type="entry name" value="BACTERIAL MICROCOMPARTMENT SHELL PROTEIN EUTM"/>
    <property type="match status" value="1"/>
</dbReference>
<evidence type="ECO:0000313" key="6">
    <source>
        <dbReference type="Proteomes" id="UP000273143"/>
    </source>
</evidence>
<dbReference type="PROSITE" id="PS51930">
    <property type="entry name" value="BMC_2"/>
    <property type="match status" value="2"/>
</dbReference>
<comment type="subcellular location">
    <subcellularLocation>
        <location evidence="1">Bacterial microcompartment</location>
    </subcellularLocation>
</comment>
<dbReference type="CDD" id="cd07054">
    <property type="entry name" value="BMC_PduT_repeat2"/>
    <property type="match status" value="1"/>
</dbReference>
<evidence type="ECO:0000256" key="2">
    <source>
        <dbReference type="ARBA" id="ARBA00024446"/>
    </source>
</evidence>
<keyword evidence="6" id="KW-1185">Reference proteome</keyword>
<dbReference type="SMART" id="SM00877">
    <property type="entry name" value="BMC"/>
    <property type="match status" value="2"/>
</dbReference>
<comment type="similarity">
    <text evidence="3">Belongs to the bacterial microcompartments protein family.</text>
</comment>
<dbReference type="AlphaFoldDB" id="A0A3S9XFQ1"/>
<proteinExistence type="inferred from homology"/>
<dbReference type="InterPro" id="IPR011238">
    <property type="entry name" value="Micro_shell_prot_PduT"/>
</dbReference>
<feature type="domain" description="BMC" evidence="4">
    <location>
        <begin position="97"/>
        <end position="183"/>
    </location>
</feature>
<dbReference type="PANTHER" id="PTHR33941">
    <property type="entry name" value="PROPANEDIOL UTILIZATION PROTEIN PDUA"/>
    <property type="match status" value="1"/>
</dbReference>
<keyword evidence="2" id="KW-1283">Bacterial microcompartment</keyword>
<reference evidence="6" key="1">
    <citation type="submission" date="2018-06" db="EMBL/GenBank/DDBJ databases">
        <title>Complete genome of Pseudomonas insecticola strain QZS01.</title>
        <authorList>
            <person name="Wang J."/>
            <person name="Su Q."/>
        </authorList>
    </citation>
    <scope>NUCLEOTIDE SEQUENCE [LARGE SCALE GENOMIC DNA]</scope>
    <source>
        <strain evidence="6">QZS01</strain>
    </source>
</reference>
<evidence type="ECO:0000313" key="5">
    <source>
        <dbReference type="EMBL" id="AZS51126.1"/>
    </source>
</evidence>
<dbReference type="Gene3D" id="3.30.70.1710">
    <property type="match status" value="2"/>
</dbReference>